<dbReference type="AlphaFoldDB" id="A0AA38PF74"/>
<dbReference type="InterPro" id="IPR027417">
    <property type="entry name" value="P-loop_NTPase"/>
</dbReference>
<evidence type="ECO:0000313" key="2">
    <source>
        <dbReference type="Proteomes" id="UP001163846"/>
    </source>
</evidence>
<evidence type="ECO:0000313" key="1">
    <source>
        <dbReference type="EMBL" id="KAJ3841555.1"/>
    </source>
</evidence>
<keyword evidence="2" id="KW-1185">Reference proteome</keyword>
<dbReference type="Proteomes" id="UP001163846">
    <property type="component" value="Unassembled WGS sequence"/>
</dbReference>
<comment type="caution">
    <text evidence="1">The sequence shown here is derived from an EMBL/GenBank/DDBJ whole genome shotgun (WGS) entry which is preliminary data.</text>
</comment>
<protein>
    <submittedName>
        <fullName evidence="1">Uncharacterized protein</fullName>
    </submittedName>
</protein>
<dbReference type="Gene3D" id="3.40.50.300">
    <property type="entry name" value="P-loop containing nucleotide triphosphate hydrolases"/>
    <property type="match status" value="1"/>
</dbReference>
<proteinExistence type="predicted"/>
<sequence length="495" mass="54610">MDVHIYTLHTRRTTETQNSSSQNSYTKMSSDHFVNDVVSTVTTHLSSHLLGEQKPPILAIVHGPSRSGKTSTVQQLRTVFNELLSSHLLIIVSPSPSGAMTLGATALHGFLALGEETIDRSRYIIIDDCSTLASSTLDSLNNRCPAIEGADAGAHFGGRSVLLFGDLHQMPPPLGVDTLWSPRFGAGGTFASFQHAFTLRPHANTLDQWQKVCAEVRKGGISKAVCDELNRHALKDGPDSYVAETSFHHDVIFITPSSSCHRHWNNQLASVFAKKNKCTLYTSVAEDDLVFNSFLRLPVTDAHKLQSFNDDHATLLHDIPLCFGMPVTIDDGIWGTVEDFVVDEREDLPTPRKPETTLKYPFTQVRIRVNQLLLDSGFVATPFLTIRPKATMFKVPLANHGLEVVEVHRYQLPLQPRFAIMERDATGLTFPNVVLDTSAGMINYLSPYGALSRVAQNGRLAITGPLMPSGLGRFGEVERLKDCVRRIEGFSMPQL</sequence>
<accession>A0AA38PF74</accession>
<reference evidence="1" key="1">
    <citation type="submission" date="2022-08" db="EMBL/GenBank/DDBJ databases">
        <authorList>
            <consortium name="DOE Joint Genome Institute"/>
            <person name="Min B."/>
            <person name="Riley R."/>
            <person name="Sierra-Patev S."/>
            <person name="Naranjo-Ortiz M."/>
            <person name="Looney B."/>
            <person name="Konkel Z."/>
            <person name="Slot J.C."/>
            <person name="Sakamoto Y."/>
            <person name="Steenwyk J.L."/>
            <person name="Rokas A."/>
            <person name="Carro J."/>
            <person name="Camarero S."/>
            <person name="Ferreira P."/>
            <person name="Molpeceres G."/>
            <person name="Ruiz-Duenas F.J."/>
            <person name="Serrano A."/>
            <person name="Henrissat B."/>
            <person name="Drula E."/>
            <person name="Hughes K.W."/>
            <person name="Mata J.L."/>
            <person name="Ishikawa N.K."/>
            <person name="Vargas-Isla R."/>
            <person name="Ushijima S."/>
            <person name="Smith C.A."/>
            <person name="Ahrendt S."/>
            <person name="Andreopoulos W."/>
            <person name="He G."/>
            <person name="Labutti K."/>
            <person name="Lipzen A."/>
            <person name="Ng V."/>
            <person name="Sandor L."/>
            <person name="Barry K."/>
            <person name="Martinez A.T."/>
            <person name="Xiao Y."/>
            <person name="Gibbons J.G."/>
            <person name="Terashima K."/>
            <person name="Hibbett D.S."/>
            <person name="Grigoriev I.V."/>
        </authorList>
    </citation>
    <scope>NUCLEOTIDE SEQUENCE</scope>
    <source>
        <strain evidence="1">TFB9207</strain>
    </source>
</reference>
<dbReference type="EMBL" id="MU806035">
    <property type="protein sequence ID" value="KAJ3841555.1"/>
    <property type="molecule type" value="Genomic_DNA"/>
</dbReference>
<name>A0AA38PF74_9AGAR</name>
<gene>
    <name evidence="1" type="ORF">F5878DRAFT_6546</name>
</gene>
<dbReference type="SUPFAM" id="SSF52540">
    <property type="entry name" value="P-loop containing nucleoside triphosphate hydrolases"/>
    <property type="match status" value="2"/>
</dbReference>
<organism evidence="1 2">
    <name type="scientific">Lentinula raphanica</name>
    <dbReference type="NCBI Taxonomy" id="153919"/>
    <lineage>
        <taxon>Eukaryota</taxon>
        <taxon>Fungi</taxon>
        <taxon>Dikarya</taxon>
        <taxon>Basidiomycota</taxon>
        <taxon>Agaricomycotina</taxon>
        <taxon>Agaricomycetes</taxon>
        <taxon>Agaricomycetidae</taxon>
        <taxon>Agaricales</taxon>
        <taxon>Marasmiineae</taxon>
        <taxon>Omphalotaceae</taxon>
        <taxon>Lentinula</taxon>
    </lineage>
</organism>